<evidence type="ECO:0000313" key="2">
    <source>
        <dbReference type="EMBL" id="AHB62388.1"/>
    </source>
</evidence>
<keyword evidence="1" id="KW-0732">Signal</keyword>
<dbReference type="AlphaFoldDB" id="V5TBY8"/>
<feature type="signal peptide" evidence="1">
    <location>
        <begin position="1"/>
        <end position="26"/>
    </location>
</feature>
<accession>V5TBY8</accession>
<dbReference type="EMBL" id="KF515949">
    <property type="protein sequence ID" value="AHB62388.1"/>
    <property type="molecule type" value="mRNA"/>
</dbReference>
<protein>
    <submittedName>
        <fullName evidence="2">AYNPY neuropeptide</fullName>
    </submittedName>
</protein>
<feature type="chain" id="PRO_5004740911" evidence="1">
    <location>
        <begin position="27"/>
        <end position="229"/>
    </location>
</feature>
<name>V5TBY8_PLADU</name>
<sequence length="229" mass="26575">MVSLRMAPVLWSALLVTLIGLTEVTGEESVSDASLLSDETEDDMEKRAGSRACQRCLHDSDDWGSCLACFSRPGPAPYYGEKKRAVDPYAWDVEKKAVDPYDWDVKRAYNPYDWRSFSAADLEKRAYNPYEFEKRAYNPYDWRSFDSTDFEKRAYNPYDMEVKKRGLSSCRCCMKIRLTSCCNKCSYAPYFTKRAYRTSYRPQFGENCACCRKDRFNYGCCLNCAGKRK</sequence>
<keyword evidence="2" id="KW-0527">Neuropeptide</keyword>
<proteinExistence type="evidence at transcript level"/>
<reference evidence="2" key="1">
    <citation type="submission" date="2013-08" db="EMBL/GenBank/DDBJ databases">
        <title>The neuropeptide complement of the marine annelid Platynereis dumerilii.</title>
        <authorList>
            <person name="Conzelmann M."/>
            <person name="Williams E.A."/>
            <person name="Krug K."/>
            <person name="Franz-Wachtel M."/>
            <person name="Macek B."/>
            <person name="Jekely G."/>
        </authorList>
    </citation>
    <scope>NUCLEOTIDE SEQUENCE</scope>
</reference>
<dbReference type="GO" id="GO:0007218">
    <property type="term" value="P:neuropeptide signaling pathway"/>
    <property type="evidence" value="ECO:0007669"/>
    <property type="project" value="UniProtKB-KW"/>
</dbReference>
<organism evidence="2">
    <name type="scientific">Platynereis dumerilii</name>
    <name type="common">Dumeril's clam worm</name>
    <dbReference type="NCBI Taxonomy" id="6359"/>
    <lineage>
        <taxon>Eukaryota</taxon>
        <taxon>Metazoa</taxon>
        <taxon>Spiralia</taxon>
        <taxon>Lophotrochozoa</taxon>
        <taxon>Annelida</taxon>
        <taxon>Polychaeta</taxon>
        <taxon>Errantia</taxon>
        <taxon>Phyllodocida</taxon>
        <taxon>Nereididae</taxon>
        <taxon>Platynereis</taxon>
    </lineage>
</organism>
<evidence type="ECO:0000256" key="1">
    <source>
        <dbReference type="SAM" id="SignalP"/>
    </source>
</evidence>